<name>A0A080ZXQ9_PHYNI</name>
<gene>
    <name evidence="2" type="ORF">F444_12249</name>
</gene>
<evidence type="ECO:0000313" key="2">
    <source>
        <dbReference type="EMBL" id="ETO71420.1"/>
    </source>
</evidence>
<feature type="region of interest" description="Disordered" evidence="1">
    <location>
        <begin position="118"/>
        <end position="137"/>
    </location>
</feature>
<feature type="compositionally biased region" description="Low complexity" evidence="1">
    <location>
        <begin position="118"/>
        <end position="128"/>
    </location>
</feature>
<comment type="caution">
    <text evidence="2">The sequence shown here is derived from an EMBL/GenBank/DDBJ whole genome shotgun (WGS) entry which is preliminary data.</text>
</comment>
<dbReference type="PANTHER" id="PTHR37069">
    <property type="entry name" value="DDE_TNP_1_7 DOMAIN-CONTAINING PROTEIN"/>
    <property type="match status" value="1"/>
</dbReference>
<dbReference type="Proteomes" id="UP000028582">
    <property type="component" value="Unassembled WGS sequence"/>
</dbReference>
<dbReference type="AlphaFoldDB" id="A0A080ZXQ9"/>
<evidence type="ECO:0000256" key="1">
    <source>
        <dbReference type="SAM" id="MobiDB-lite"/>
    </source>
</evidence>
<dbReference type="PANTHER" id="PTHR37069:SF2">
    <property type="entry name" value="PIGGYBAC TRANSPOSABLE ELEMENT-DERIVED PROTEIN DOMAIN-CONTAINING PROTEIN"/>
    <property type="match status" value="1"/>
</dbReference>
<accession>A0A080ZXQ9</accession>
<organism evidence="2 3">
    <name type="scientific">Phytophthora nicotianae P1976</name>
    <dbReference type="NCBI Taxonomy" id="1317066"/>
    <lineage>
        <taxon>Eukaryota</taxon>
        <taxon>Sar</taxon>
        <taxon>Stramenopiles</taxon>
        <taxon>Oomycota</taxon>
        <taxon>Peronosporomycetes</taxon>
        <taxon>Peronosporales</taxon>
        <taxon>Peronosporaceae</taxon>
        <taxon>Phytophthora</taxon>
    </lineage>
</organism>
<proteinExistence type="predicted"/>
<protein>
    <submittedName>
        <fullName evidence="2">Uncharacterized protein</fullName>
    </submittedName>
</protein>
<sequence length="381" mass="41407">MVRVRVKVPRDCEVIAHNLAFKSVWRELKKDGWTRKPPPGRSLDDRYFCMPPGKKVKGSEGVDYFRGEQTVLEHYAEELRCRAVGVQPSASGGDQLAAADVVRENYAADIEAAEARARAPTTAQPVPADQATNVVPPVPATSADASLFDKYRKSCGKLTSWRYPSKVSAHPDATTRSRCHYSSEEADGSDNISDGDSTHPAGTPTRNDDADEDGEDSALGSELLADSIDDLNVVGNHAIEHLFGKLDSEADDMETGECVSDEEVKIYCAADAIGDDPVATEDEITAEVLFADNFLNSFGGEDEVLAGNLKNAVLCEMSAKGWEDIDEPDTTEYMHGPYDPVNNTSSYPGLRQGYSGPSADALRRGDSPIGLFFYYLPVVLW</sequence>
<dbReference type="EMBL" id="ANJA01002205">
    <property type="protein sequence ID" value="ETO71420.1"/>
    <property type="molecule type" value="Genomic_DNA"/>
</dbReference>
<reference evidence="2 3" key="1">
    <citation type="submission" date="2013-11" db="EMBL/GenBank/DDBJ databases">
        <title>The Genome Sequence of Phytophthora parasitica P1976.</title>
        <authorList>
            <consortium name="The Broad Institute Genomics Platform"/>
            <person name="Russ C."/>
            <person name="Tyler B."/>
            <person name="Panabieres F."/>
            <person name="Shan W."/>
            <person name="Tripathy S."/>
            <person name="Grunwald N."/>
            <person name="Machado M."/>
            <person name="Johnson C.S."/>
            <person name="Walker B."/>
            <person name="Young S."/>
            <person name="Zeng Q."/>
            <person name="Gargeya S."/>
            <person name="Fitzgerald M."/>
            <person name="Haas B."/>
            <person name="Abouelleil A."/>
            <person name="Allen A.W."/>
            <person name="Alvarado L."/>
            <person name="Arachchi H.M."/>
            <person name="Berlin A.M."/>
            <person name="Chapman S.B."/>
            <person name="Gainer-Dewar J."/>
            <person name="Goldberg J."/>
            <person name="Griggs A."/>
            <person name="Gujja S."/>
            <person name="Hansen M."/>
            <person name="Howarth C."/>
            <person name="Imamovic A."/>
            <person name="Ireland A."/>
            <person name="Larimer J."/>
            <person name="McCowan C."/>
            <person name="Murphy C."/>
            <person name="Pearson M."/>
            <person name="Poon T.W."/>
            <person name="Priest M."/>
            <person name="Roberts A."/>
            <person name="Saif S."/>
            <person name="Shea T."/>
            <person name="Sisk P."/>
            <person name="Sykes S."/>
            <person name="Wortman J."/>
            <person name="Nusbaum C."/>
            <person name="Birren B."/>
        </authorList>
    </citation>
    <scope>NUCLEOTIDE SEQUENCE [LARGE SCALE GENOMIC DNA]</scope>
    <source>
        <strain evidence="2 3">P1976</strain>
    </source>
</reference>
<evidence type="ECO:0000313" key="3">
    <source>
        <dbReference type="Proteomes" id="UP000028582"/>
    </source>
</evidence>
<feature type="region of interest" description="Disordered" evidence="1">
    <location>
        <begin position="166"/>
        <end position="217"/>
    </location>
</feature>
<dbReference type="OrthoDB" id="129248at2759"/>